<accession>A0A8S1BZD2</accession>
<dbReference type="Proteomes" id="UP000494165">
    <property type="component" value="Unassembled WGS sequence"/>
</dbReference>
<dbReference type="AlphaFoldDB" id="A0A8S1BZD2"/>
<reference evidence="3 4" key="1">
    <citation type="submission" date="2020-04" db="EMBL/GenBank/DDBJ databases">
        <authorList>
            <person name="Alioto T."/>
            <person name="Alioto T."/>
            <person name="Gomez Garrido J."/>
        </authorList>
    </citation>
    <scope>NUCLEOTIDE SEQUENCE [LARGE SCALE GENOMIC DNA]</scope>
</reference>
<dbReference type="EMBL" id="CADEPI010000014">
    <property type="protein sequence ID" value="CAB3363988.1"/>
    <property type="molecule type" value="Genomic_DNA"/>
</dbReference>
<dbReference type="OrthoDB" id="8197748at2759"/>
<proteinExistence type="predicted"/>
<name>A0A8S1BZD2_9INSE</name>
<protein>
    <recommendedName>
        <fullName evidence="5">Folded gastrulation N-terminal domain-containing protein</fullName>
    </recommendedName>
</protein>
<evidence type="ECO:0000313" key="3">
    <source>
        <dbReference type="EMBL" id="CAB3363988.1"/>
    </source>
</evidence>
<gene>
    <name evidence="3" type="ORF">CLODIP_2_CD06962</name>
</gene>
<evidence type="ECO:0000313" key="4">
    <source>
        <dbReference type="Proteomes" id="UP000494165"/>
    </source>
</evidence>
<sequence>MHLSGWLVCFACTALVAVDATPIVEPAAPSDAPTVSSRLQDEGFWKAWVLFEDPVVQRLEETGRRKGQIMPKSIFIAPVVNNLPKCADGYQADALGRCNKKVVVNNEAQLSFLFHKLNLGMSKIKKEPTTTEGPFHIDIPLGALTDVQATPPVTATAPMSTLTTTEAPPTTVESTEVAEVMVVAAQVELEDDTKSTSLPAAIVTLWHINDTAEATTTLLPEDTQTETVAPTELTTVPADLEETSTPPPDVETPTTMLSENGEDGTTPVTTPSPFNEEEIVETTTPKTPFRRPPVPDPVRIVSQPPEPERGAVTYAEEDETPLFEGPTSPVILDRPYPIVFEQTSTQGELLADLSVENSNPNAQWGQPVKNVRPTMPSTPDRIVFPGELSRNAKVPSTTPWAWGSWRNTTPKPLLLNFYSQVPPLSHTPSGTRTHLTQQSSIFPAPGRRTPLFYQELSGSDVANVLNRPWHFRNRYRY</sequence>
<comment type="caution">
    <text evidence="3">The sequence shown here is derived from an EMBL/GenBank/DDBJ whole genome shotgun (WGS) entry which is preliminary data.</text>
</comment>
<keyword evidence="4" id="KW-1185">Reference proteome</keyword>
<keyword evidence="2" id="KW-0732">Signal</keyword>
<feature type="region of interest" description="Disordered" evidence="1">
    <location>
        <begin position="239"/>
        <end position="305"/>
    </location>
</feature>
<evidence type="ECO:0000256" key="2">
    <source>
        <dbReference type="SAM" id="SignalP"/>
    </source>
</evidence>
<evidence type="ECO:0008006" key="5">
    <source>
        <dbReference type="Google" id="ProtNLM"/>
    </source>
</evidence>
<feature type="chain" id="PRO_5035797062" description="Folded gastrulation N-terminal domain-containing protein" evidence="2">
    <location>
        <begin position="21"/>
        <end position="477"/>
    </location>
</feature>
<feature type="signal peptide" evidence="2">
    <location>
        <begin position="1"/>
        <end position="20"/>
    </location>
</feature>
<evidence type="ECO:0000256" key="1">
    <source>
        <dbReference type="SAM" id="MobiDB-lite"/>
    </source>
</evidence>
<organism evidence="3 4">
    <name type="scientific">Cloeon dipterum</name>
    <dbReference type="NCBI Taxonomy" id="197152"/>
    <lineage>
        <taxon>Eukaryota</taxon>
        <taxon>Metazoa</taxon>
        <taxon>Ecdysozoa</taxon>
        <taxon>Arthropoda</taxon>
        <taxon>Hexapoda</taxon>
        <taxon>Insecta</taxon>
        <taxon>Pterygota</taxon>
        <taxon>Palaeoptera</taxon>
        <taxon>Ephemeroptera</taxon>
        <taxon>Pisciforma</taxon>
        <taxon>Baetidae</taxon>
        <taxon>Cloeon</taxon>
    </lineage>
</organism>